<reference evidence="7" key="1">
    <citation type="submission" date="2020-11" db="EMBL/GenBank/DDBJ databases">
        <authorList>
            <consortium name="DOE Joint Genome Institute"/>
            <person name="Ahrendt S."/>
            <person name="Riley R."/>
            <person name="Andreopoulos W."/>
            <person name="Labutti K."/>
            <person name="Pangilinan J."/>
            <person name="Ruiz-Duenas F.J."/>
            <person name="Barrasa J.M."/>
            <person name="Sanchez-Garcia M."/>
            <person name="Camarero S."/>
            <person name="Miyauchi S."/>
            <person name="Serrano A."/>
            <person name="Linde D."/>
            <person name="Babiker R."/>
            <person name="Drula E."/>
            <person name="Ayuso-Fernandez I."/>
            <person name="Pacheco R."/>
            <person name="Padilla G."/>
            <person name="Ferreira P."/>
            <person name="Barriuso J."/>
            <person name="Kellner H."/>
            <person name="Castanera R."/>
            <person name="Alfaro M."/>
            <person name="Ramirez L."/>
            <person name="Pisabarro A.G."/>
            <person name="Kuo A."/>
            <person name="Tritt A."/>
            <person name="Lipzen A."/>
            <person name="He G."/>
            <person name="Yan M."/>
            <person name="Ng V."/>
            <person name="Cullen D."/>
            <person name="Martin F."/>
            <person name="Rosso M.-N."/>
            <person name="Henrissat B."/>
            <person name="Hibbett D."/>
            <person name="Martinez A.T."/>
            <person name="Grigoriev I.V."/>
        </authorList>
    </citation>
    <scope>NUCLEOTIDE SEQUENCE</scope>
    <source>
        <strain evidence="7">CIRM-BRFM 674</strain>
    </source>
</reference>
<dbReference type="AlphaFoldDB" id="A0A9P6CYM6"/>
<evidence type="ECO:0000256" key="2">
    <source>
        <dbReference type="ARBA" id="ARBA00022801"/>
    </source>
</evidence>
<dbReference type="InterPro" id="IPR013780">
    <property type="entry name" value="Glyco_hydro_b"/>
</dbReference>
<evidence type="ECO:0000313" key="7">
    <source>
        <dbReference type="EMBL" id="KAF9477640.1"/>
    </source>
</evidence>
<organism evidence="7 8">
    <name type="scientific">Pholiota conissans</name>
    <dbReference type="NCBI Taxonomy" id="109636"/>
    <lineage>
        <taxon>Eukaryota</taxon>
        <taxon>Fungi</taxon>
        <taxon>Dikarya</taxon>
        <taxon>Basidiomycota</taxon>
        <taxon>Agaricomycotina</taxon>
        <taxon>Agaricomycetes</taxon>
        <taxon>Agaricomycetidae</taxon>
        <taxon>Agaricales</taxon>
        <taxon>Agaricineae</taxon>
        <taxon>Strophariaceae</taxon>
        <taxon>Pholiota</taxon>
    </lineage>
</organism>
<protein>
    <submittedName>
        <fullName evidence="7">Glycoside hydrolase</fullName>
    </submittedName>
</protein>
<dbReference type="Pfam" id="PF18564">
    <property type="entry name" value="Glyco_hydro_5_C"/>
    <property type="match status" value="1"/>
</dbReference>
<dbReference type="InterPro" id="IPR017853">
    <property type="entry name" value="GH"/>
</dbReference>
<feature type="domain" description="Glycoside hydrolase family 5 C-terminal" evidence="6">
    <location>
        <begin position="635"/>
        <end position="746"/>
    </location>
</feature>
<keyword evidence="8" id="KW-1185">Reference proteome</keyword>
<accession>A0A9P6CYM6</accession>
<dbReference type="Gene3D" id="2.60.40.1180">
    <property type="entry name" value="Golgi alpha-mannosidase II"/>
    <property type="match status" value="1"/>
</dbReference>
<dbReference type="PROSITE" id="PS00659">
    <property type="entry name" value="GLYCOSYL_HYDROL_F5"/>
    <property type="match status" value="1"/>
</dbReference>
<evidence type="ECO:0000259" key="6">
    <source>
        <dbReference type="Pfam" id="PF18564"/>
    </source>
</evidence>
<name>A0A9P6CYM6_9AGAR</name>
<dbReference type="InterPro" id="IPR018087">
    <property type="entry name" value="Glyco_hydro_5_CS"/>
</dbReference>
<dbReference type="SUPFAM" id="SSF51445">
    <property type="entry name" value="(Trans)glycosidases"/>
    <property type="match status" value="1"/>
</dbReference>
<dbReference type="GO" id="GO:0005975">
    <property type="term" value="P:carbohydrate metabolic process"/>
    <property type="evidence" value="ECO:0007669"/>
    <property type="project" value="InterPro"/>
</dbReference>
<comment type="caution">
    <text evidence="7">The sequence shown here is derived from an EMBL/GenBank/DDBJ whole genome shotgun (WGS) entry which is preliminary data.</text>
</comment>
<feature type="region of interest" description="Disordered" evidence="4">
    <location>
        <begin position="1"/>
        <end position="39"/>
    </location>
</feature>
<keyword evidence="5" id="KW-0812">Transmembrane</keyword>
<gene>
    <name evidence="7" type="ORF">BDN70DRAFT_880902</name>
</gene>
<keyword evidence="2 7" id="KW-0378">Hydrolase</keyword>
<dbReference type="EMBL" id="MU155254">
    <property type="protein sequence ID" value="KAF9477640.1"/>
    <property type="molecule type" value="Genomic_DNA"/>
</dbReference>
<proteinExistence type="inferred from homology"/>
<dbReference type="Proteomes" id="UP000807469">
    <property type="component" value="Unassembled WGS sequence"/>
</dbReference>
<evidence type="ECO:0000256" key="5">
    <source>
        <dbReference type="SAM" id="Phobius"/>
    </source>
</evidence>
<dbReference type="PANTHER" id="PTHR31308">
    <property type="match status" value="1"/>
</dbReference>
<keyword evidence="3" id="KW-0326">Glycosidase</keyword>
<keyword evidence="5" id="KW-1133">Transmembrane helix</keyword>
<evidence type="ECO:0000256" key="1">
    <source>
        <dbReference type="ARBA" id="ARBA00005641"/>
    </source>
</evidence>
<dbReference type="OrthoDB" id="9971853at2759"/>
<feature type="transmembrane region" description="Helical" evidence="5">
    <location>
        <begin position="765"/>
        <end position="784"/>
    </location>
</feature>
<dbReference type="PANTHER" id="PTHR31308:SF5">
    <property type="entry name" value="ERGOSTERYL-BETA-GLUCOSIDASE"/>
    <property type="match status" value="1"/>
</dbReference>
<evidence type="ECO:0000256" key="4">
    <source>
        <dbReference type="SAM" id="MobiDB-lite"/>
    </source>
</evidence>
<sequence>MDASFVLVEDEQSNKRPTNVPQVKEQPIPTRKQAFHPSKDLSYTPGSVSSYAHDWSANGTGGDLHIDGRNFVDAFGRVCSLRGVNLSGSCKTPVDHNHASFPGDHRSVTFVGRPFPLEEAHEHFSRLRRWGLTYIRFLVTWEAVEHAGPGIYDAEYLTYIRSLLTLLPQYGIKAFVSVHQDVWSRYCGGSGAPAWTLEVVGFDLHAIEDTGAAWLHGQRGGGHVDAERGLWPCGYQKLAAATMATLFWAGDIFAPKLRVKNRHNQEVPIQQFLQRAFFDMWEQVVQAVGDLEGVLGFQMMNEPHRGYINVPSLHAFDYNTDLHLSHVPSAFQSFQLGAGHPTEVATWTRSFPMPTKHTSHTVLNASKTKAWRTDGPTQGRCLWEYHDVWRWNEVTDKAVALRENYFKQHPDTGAKIEWYTDLYFPLAKKWAEMVRKASSDSKLVFLEPIPNEFAPSSWTEERRPPNMVFAPHWYDLNGLFLKAFSNFSVNVQGLSRGMFPLNAFYWGQKGARENFSLQIRNIVENSYRSLGETPVLIGECGIPMDMNQGEAFKTNNFVFQARMMDAMITALEKALVGFTLWNYNPYNTDERGDDWNGENFSWFSRDRALPAANLSYDQESSSLDEGGRILSAIVRPYAAKTAGIPLRFEYEMNTGSFTYEWASPIPEGRDAGNSGSPCVSDPPLVLHHPLISRETEIFIPAQLTHLRGIVVQGLGKGDKWVHDEKRQTLFVVTQDASPGARHQIQVSIVPPPKAVFVVNSIWTDYGVHLCSALALLLAFLFYFFGLL</sequence>
<comment type="similarity">
    <text evidence="1">Belongs to the glycosyl hydrolase 5 (cellulase A) family.</text>
</comment>
<keyword evidence="5" id="KW-0472">Membrane</keyword>
<dbReference type="InterPro" id="IPR052066">
    <property type="entry name" value="Glycosphingolipid_Hydrolases"/>
</dbReference>
<dbReference type="Gene3D" id="3.20.20.80">
    <property type="entry name" value="Glycosidases"/>
    <property type="match status" value="1"/>
</dbReference>
<evidence type="ECO:0000256" key="3">
    <source>
        <dbReference type="ARBA" id="ARBA00023295"/>
    </source>
</evidence>
<dbReference type="GO" id="GO:1904462">
    <property type="term" value="P:ergosteryl 3-beta-D-glucoside catabolic process"/>
    <property type="evidence" value="ECO:0007669"/>
    <property type="project" value="TreeGrafter"/>
</dbReference>
<evidence type="ECO:0000313" key="8">
    <source>
        <dbReference type="Proteomes" id="UP000807469"/>
    </source>
</evidence>
<dbReference type="GO" id="GO:0050295">
    <property type="term" value="F:steryl-beta-glucosidase activity"/>
    <property type="evidence" value="ECO:0007669"/>
    <property type="project" value="TreeGrafter"/>
</dbReference>
<dbReference type="InterPro" id="IPR041036">
    <property type="entry name" value="GH5_C"/>
</dbReference>